<name>A0A6G9YSW1_9NOCA</name>
<evidence type="ECO:0000313" key="2">
    <source>
        <dbReference type="Proteomes" id="UP000503540"/>
    </source>
</evidence>
<keyword evidence="2" id="KW-1185">Reference proteome</keyword>
<dbReference type="Pfam" id="PF10910">
    <property type="entry name" value="Phage_gene29"/>
    <property type="match status" value="1"/>
</dbReference>
<dbReference type="RefSeq" id="WP_167478496.1">
    <property type="nucleotide sequence ID" value="NZ_CP046172.1"/>
</dbReference>
<dbReference type="AlphaFoldDB" id="A0A6G9YSW1"/>
<dbReference type="Proteomes" id="UP000503540">
    <property type="component" value="Chromosome"/>
</dbReference>
<dbReference type="InterPro" id="IPR021226">
    <property type="entry name" value="Phage_gene29"/>
</dbReference>
<gene>
    <name evidence="1" type="ORF">F5544_42985</name>
</gene>
<accession>A0A6G9YSW1</accession>
<evidence type="ECO:0000313" key="1">
    <source>
        <dbReference type="EMBL" id="QIS16405.1"/>
    </source>
</evidence>
<dbReference type="EMBL" id="CP046172">
    <property type="protein sequence ID" value="QIS16405.1"/>
    <property type="molecule type" value="Genomic_DNA"/>
</dbReference>
<sequence>MRLPTQRQCDMNDPEEHLLWGLAQIAMSPTQPMLLQESIARTISKHLYECGFRHHPELQEKKLQAPHRGQQHMLNGSARWVPIEDPEPDPVELPDVSAMTVHEQEFIINQLKELGRIPEAPVPQSVAEITNLRAVRGERK</sequence>
<organism evidence="1 2">
    <name type="scientific">Nocardia arthritidis</name>
    <dbReference type="NCBI Taxonomy" id="228602"/>
    <lineage>
        <taxon>Bacteria</taxon>
        <taxon>Bacillati</taxon>
        <taxon>Actinomycetota</taxon>
        <taxon>Actinomycetes</taxon>
        <taxon>Mycobacteriales</taxon>
        <taxon>Nocardiaceae</taxon>
        <taxon>Nocardia</taxon>
    </lineage>
</organism>
<proteinExistence type="predicted"/>
<protein>
    <submittedName>
        <fullName evidence="1">DUF2744 domain-containing protein</fullName>
    </submittedName>
</protein>
<reference evidence="1 2" key="1">
    <citation type="journal article" date="2019" name="ACS Chem. Biol.">
        <title>Identification and Mobilization of a Cryptic Antibiotic Biosynthesis Gene Locus from a Human-Pathogenic Nocardia Isolate.</title>
        <authorList>
            <person name="Herisse M."/>
            <person name="Ishida K."/>
            <person name="Porter J.L."/>
            <person name="Howden B."/>
            <person name="Hertweck C."/>
            <person name="Stinear T.P."/>
            <person name="Pidot S.J."/>
        </authorList>
    </citation>
    <scope>NUCLEOTIDE SEQUENCE [LARGE SCALE GENOMIC DNA]</scope>
    <source>
        <strain evidence="1 2">AUSMDU00012717</strain>
    </source>
</reference>
<dbReference type="KEGG" id="nah:F5544_42985"/>